<feature type="transmembrane region" description="Helical" evidence="1">
    <location>
        <begin position="81"/>
        <end position="98"/>
    </location>
</feature>
<comment type="caution">
    <text evidence="2">The sequence shown here is derived from an EMBL/GenBank/DDBJ whole genome shotgun (WGS) entry which is preliminary data.</text>
</comment>
<keyword evidence="1" id="KW-0812">Transmembrane</keyword>
<protein>
    <submittedName>
        <fullName evidence="2">Uncharacterized protein</fullName>
    </submittedName>
</protein>
<proteinExistence type="predicted"/>
<gene>
    <name evidence="2" type="ORF">GCM10007876_18160</name>
</gene>
<feature type="transmembrane region" description="Helical" evidence="1">
    <location>
        <begin position="49"/>
        <end position="75"/>
    </location>
</feature>
<accession>A0AA37SAW7</accession>
<dbReference type="EMBL" id="BSNM01000011">
    <property type="protein sequence ID" value="GLQ31337.1"/>
    <property type="molecule type" value="Genomic_DNA"/>
</dbReference>
<evidence type="ECO:0000313" key="2">
    <source>
        <dbReference type="EMBL" id="GLQ31337.1"/>
    </source>
</evidence>
<keyword evidence="1" id="KW-0472">Membrane</keyword>
<dbReference type="AlphaFoldDB" id="A0AA37SAW7"/>
<evidence type="ECO:0000256" key="1">
    <source>
        <dbReference type="SAM" id="Phobius"/>
    </source>
</evidence>
<sequence>MTLAWTILGSLITFVVFILTIPAMGLAGAGLGMNRQLNDKNTVYLLPRYLWGATFWFTVSAPLWTIVLAWVFFFFDFSSAWYWWFLVPYPTYVIGWTIQSMELERK</sequence>
<dbReference type="RefSeq" id="WP_284380910.1">
    <property type="nucleotide sequence ID" value="NZ_BSNM01000011.1"/>
</dbReference>
<evidence type="ECO:0000313" key="3">
    <source>
        <dbReference type="Proteomes" id="UP001161389"/>
    </source>
</evidence>
<name>A0AA37SAW7_9GAMM</name>
<feature type="transmembrane region" description="Helical" evidence="1">
    <location>
        <begin position="6"/>
        <end position="28"/>
    </location>
</feature>
<dbReference type="Proteomes" id="UP001161389">
    <property type="component" value="Unassembled WGS sequence"/>
</dbReference>
<keyword evidence="1" id="KW-1133">Transmembrane helix</keyword>
<reference evidence="2" key="1">
    <citation type="journal article" date="2014" name="Int. J. Syst. Evol. Microbiol.">
        <title>Complete genome sequence of Corynebacterium casei LMG S-19264T (=DSM 44701T), isolated from a smear-ripened cheese.</title>
        <authorList>
            <consortium name="US DOE Joint Genome Institute (JGI-PGF)"/>
            <person name="Walter F."/>
            <person name="Albersmeier A."/>
            <person name="Kalinowski J."/>
            <person name="Ruckert C."/>
        </authorList>
    </citation>
    <scope>NUCLEOTIDE SEQUENCE</scope>
    <source>
        <strain evidence="2">NBRC 110071</strain>
    </source>
</reference>
<keyword evidence="3" id="KW-1185">Reference proteome</keyword>
<organism evidence="2 3">
    <name type="scientific">Litoribrevibacter albus</name>
    <dbReference type="NCBI Taxonomy" id="1473156"/>
    <lineage>
        <taxon>Bacteria</taxon>
        <taxon>Pseudomonadati</taxon>
        <taxon>Pseudomonadota</taxon>
        <taxon>Gammaproteobacteria</taxon>
        <taxon>Oceanospirillales</taxon>
        <taxon>Oceanospirillaceae</taxon>
        <taxon>Litoribrevibacter</taxon>
    </lineage>
</organism>
<reference evidence="2" key="2">
    <citation type="submission" date="2023-01" db="EMBL/GenBank/DDBJ databases">
        <title>Draft genome sequence of Litoribrevibacter albus strain NBRC 110071.</title>
        <authorList>
            <person name="Sun Q."/>
            <person name="Mori K."/>
        </authorList>
    </citation>
    <scope>NUCLEOTIDE SEQUENCE</scope>
    <source>
        <strain evidence="2">NBRC 110071</strain>
    </source>
</reference>